<feature type="region of interest" description="Disordered" evidence="1">
    <location>
        <begin position="150"/>
        <end position="202"/>
    </location>
</feature>
<reference evidence="3 4" key="1">
    <citation type="journal article" date="2016" name="G3 (Bethesda)">
        <title>First Draft Assembly and Annotation of the Genome of a California Endemic Oak Quercus lobata Nee (Fagaceae).</title>
        <authorList>
            <person name="Sork V.L."/>
            <person name="Fitz-Gibbon S.T."/>
            <person name="Puiu D."/>
            <person name="Crepeau M."/>
            <person name="Gugger P.F."/>
            <person name="Sherman R."/>
            <person name="Stevens K."/>
            <person name="Langley C.H."/>
            <person name="Pellegrini M."/>
            <person name="Salzberg S.L."/>
        </authorList>
    </citation>
    <scope>NUCLEOTIDE SEQUENCE [LARGE SCALE GENOMIC DNA]</scope>
    <source>
        <strain evidence="3 4">cv. SW786</strain>
    </source>
</reference>
<keyword evidence="4" id="KW-1185">Reference proteome</keyword>
<dbReference type="PANTHER" id="PTHR31286:SF178">
    <property type="entry name" value="DUF4283 DOMAIN-CONTAINING PROTEIN"/>
    <property type="match status" value="1"/>
</dbReference>
<evidence type="ECO:0000313" key="4">
    <source>
        <dbReference type="Proteomes" id="UP000594261"/>
    </source>
</evidence>
<organism evidence="3 4">
    <name type="scientific">Quercus lobata</name>
    <name type="common">Valley oak</name>
    <dbReference type="NCBI Taxonomy" id="97700"/>
    <lineage>
        <taxon>Eukaryota</taxon>
        <taxon>Viridiplantae</taxon>
        <taxon>Streptophyta</taxon>
        <taxon>Embryophyta</taxon>
        <taxon>Tracheophyta</taxon>
        <taxon>Spermatophyta</taxon>
        <taxon>Magnoliopsida</taxon>
        <taxon>eudicotyledons</taxon>
        <taxon>Gunneridae</taxon>
        <taxon>Pentapetalae</taxon>
        <taxon>rosids</taxon>
        <taxon>fabids</taxon>
        <taxon>Fagales</taxon>
        <taxon>Fagaceae</taxon>
        <taxon>Quercus</taxon>
    </lineage>
</organism>
<evidence type="ECO:0000313" key="3">
    <source>
        <dbReference type="EnsemblPlants" id="QL05p073287:mrna"/>
    </source>
</evidence>
<dbReference type="EnsemblPlants" id="QL05p073287:mrna">
    <property type="protein sequence ID" value="QL05p073287:mrna"/>
    <property type="gene ID" value="QL05p073287"/>
</dbReference>
<dbReference type="Pfam" id="PF14111">
    <property type="entry name" value="DUF4283"/>
    <property type="match status" value="1"/>
</dbReference>
<proteinExistence type="predicted"/>
<dbReference type="PANTHER" id="PTHR31286">
    <property type="entry name" value="GLYCINE-RICH CELL WALL STRUCTURAL PROTEIN 1.8-LIKE"/>
    <property type="match status" value="1"/>
</dbReference>
<dbReference type="InterPro" id="IPR025558">
    <property type="entry name" value="DUF4283"/>
</dbReference>
<dbReference type="InterPro" id="IPR040256">
    <property type="entry name" value="At4g02000-like"/>
</dbReference>
<evidence type="ECO:0000259" key="2">
    <source>
        <dbReference type="Pfam" id="PF14111"/>
    </source>
</evidence>
<feature type="region of interest" description="Disordered" evidence="1">
    <location>
        <begin position="312"/>
        <end position="344"/>
    </location>
</feature>
<accession>A0A7N2LU46</accession>
<dbReference type="EMBL" id="LRBV02000005">
    <property type="status" value="NOT_ANNOTATED_CDS"/>
    <property type="molecule type" value="Genomic_DNA"/>
</dbReference>
<feature type="compositionally biased region" description="Low complexity" evidence="1">
    <location>
        <begin position="191"/>
        <end position="201"/>
    </location>
</feature>
<dbReference type="Gramene" id="QL05p073287:mrna">
    <property type="protein sequence ID" value="QL05p073287:mrna"/>
    <property type="gene ID" value="QL05p073287"/>
</dbReference>
<protein>
    <recommendedName>
        <fullName evidence="2">DUF4283 domain-containing protein</fullName>
    </recommendedName>
</protein>
<feature type="domain" description="DUF4283" evidence="2">
    <location>
        <begin position="3"/>
        <end position="50"/>
    </location>
</feature>
<name>A0A7N2LU46_QUELO</name>
<dbReference type="Proteomes" id="UP000594261">
    <property type="component" value="Chromosome 5"/>
</dbReference>
<sequence length="431" mass="47635">MGSDLRIVDVGDNHFQFKFTMESQLKWVLANGPWSFEDHPLALQRWERGMTTTLVRFTSMPMWIQVWGLPFNLLLEEVGRDIGSGLGEVLEIDLKVFSSDKSRFIRVRVELPLDKALRREAVVANPEGDKGGLPYGEWLKAGYRRNYGNANKVRSSSGQRDDDVQANQGNRVSSQWKVNEQGNPAIGSGSGSTSLTQLGSLPEGGSFDGASANGGVTVDKGAILKVKKHVPDFEEFITEIDRAIQIDSDFSNSKATPTDCVPDNSEISFALIEVVVIDEDTIILNRDLMGKQGEQISSSSFEGPEICFKVGCGNEKGNKSNSKGRPKRSGSKDKGVSQSMHSPKVVESVEKFTIGSPKVMMNWKRLTSRPHTLINSSIVDVELGQKRKQVENMNEEVTVVKGEKKHRTVEYEQDVMSTMGSAEVELDNTTE</sequence>
<evidence type="ECO:0000256" key="1">
    <source>
        <dbReference type="SAM" id="MobiDB-lite"/>
    </source>
</evidence>
<dbReference type="InParanoid" id="A0A7N2LU46"/>
<reference evidence="3" key="2">
    <citation type="submission" date="2021-01" db="UniProtKB">
        <authorList>
            <consortium name="EnsemblPlants"/>
        </authorList>
    </citation>
    <scope>IDENTIFICATION</scope>
</reference>
<feature type="compositionally biased region" description="Polar residues" evidence="1">
    <location>
        <begin position="165"/>
        <end position="182"/>
    </location>
</feature>
<dbReference type="AlphaFoldDB" id="A0A7N2LU46"/>